<sequence>MLRYPKKIKAIEPDNASIRLLQQLVEQRRLLVEDKRRFVNRIINTLKQYYPQPLEWFSHRGSLLLCALIIRWPSLQQLKRARRDTIRNFLNAKGGRAMALTEQRVASIDNAIPLTTDPSVIEANALMATALATQIKVVSEIIKTYDERIETKRCLTHYQMPGCSNHFQAWGRVWAHGCLLHLVITVTVSIVQKKFKTTQV</sequence>
<dbReference type="GO" id="GO:0003677">
    <property type="term" value="F:DNA binding"/>
    <property type="evidence" value="ECO:0007669"/>
    <property type="project" value="InterPro"/>
</dbReference>
<evidence type="ECO:0000259" key="1">
    <source>
        <dbReference type="Pfam" id="PF01548"/>
    </source>
</evidence>
<name>A0AAI9ENL9_YERFR</name>
<feature type="domain" description="Transposase IS110-like N-terminal" evidence="1">
    <location>
        <begin position="1"/>
        <end position="51"/>
    </location>
</feature>
<gene>
    <name evidence="2" type="ORF">ERS008524_01483</name>
</gene>
<protein>
    <recommendedName>
        <fullName evidence="1">Transposase IS110-like N-terminal domain-containing protein</fullName>
    </recommendedName>
</protein>
<dbReference type="GO" id="GO:0004803">
    <property type="term" value="F:transposase activity"/>
    <property type="evidence" value="ECO:0007669"/>
    <property type="project" value="InterPro"/>
</dbReference>
<evidence type="ECO:0000313" key="2">
    <source>
        <dbReference type="EMBL" id="CFQ96137.1"/>
    </source>
</evidence>
<dbReference type="GO" id="GO:0006313">
    <property type="term" value="P:DNA transposition"/>
    <property type="evidence" value="ECO:0007669"/>
    <property type="project" value="InterPro"/>
</dbReference>
<accession>A0AAI9ENL9</accession>
<proteinExistence type="predicted"/>
<comment type="caution">
    <text evidence="2">The sequence shown here is derived from an EMBL/GenBank/DDBJ whole genome shotgun (WGS) entry which is preliminary data.</text>
</comment>
<dbReference type="Proteomes" id="UP000046784">
    <property type="component" value="Unassembled WGS sequence"/>
</dbReference>
<dbReference type="Pfam" id="PF01548">
    <property type="entry name" value="DEDD_Tnp_IS110"/>
    <property type="match status" value="1"/>
</dbReference>
<dbReference type="AlphaFoldDB" id="A0AAI9ENL9"/>
<organism evidence="2 3">
    <name type="scientific">Yersinia frederiksenii</name>
    <dbReference type="NCBI Taxonomy" id="29484"/>
    <lineage>
        <taxon>Bacteria</taxon>
        <taxon>Pseudomonadati</taxon>
        <taxon>Pseudomonadota</taxon>
        <taxon>Gammaproteobacteria</taxon>
        <taxon>Enterobacterales</taxon>
        <taxon>Yersiniaceae</taxon>
        <taxon>Yersinia</taxon>
    </lineage>
</organism>
<dbReference type="InterPro" id="IPR002525">
    <property type="entry name" value="Transp_IS110-like_N"/>
</dbReference>
<reference evidence="2 3" key="1">
    <citation type="submission" date="2015-03" db="EMBL/GenBank/DDBJ databases">
        <authorList>
            <consortium name="Pathogen Informatics"/>
            <person name="Murphy D."/>
        </authorList>
    </citation>
    <scope>NUCLEOTIDE SEQUENCE [LARGE SCALE GENOMIC DNA]</scope>
    <source>
        <strain evidence="2 3">3400/83</strain>
    </source>
</reference>
<dbReference type="EMBL" id="CGCB01000007">
    <property type="protein sequence ID" value="CFQ96137.1"/>
    <property type="molecule type" value="Genomic_DNA"/>
</dbReference>
<evidence type="ECO:0000313" key="3">
    <source>
        <dbReference type="Proteomes" id="UP000046784"/>
    </source>
</evidence>